<dbReference type="CDD" id="cd00303">
    <property type="entry name" value="retropepsin_like"/>
    <property type="match status" value="1"/>
</dbReference>
<organism evidence="2 3">
    <name type="scientific">Arachis duranensis</name>
    <name type="common">Wild peanut</name>
    <dbReference type="NCBI Taxonomy" id="130453"/>
    <lineage>
        <taxon>Eukaryota</taxon>
        <taxon>Viridiplantae</taxon>
        <taxon>Streptophyta</taxon>
        <taxon>Embryophyta</taxon>
        <taxon>Tracheophyta</taxon>
        <taxon>Spermatophyta</taxon>
        <taxon>Magnoliopsida</taxon>
        <taxon>eudicotyledons</taxon>
        <taxon>Gunneridae</taxon>
        <taxon>Pentapetalae</taxon>
        <taxon>rosids</taxon>
        <taxon>fabids</taxon>
        <taxon>Fabales</taxon>
        <taxon>Fabaceae</taxon>
        <taxon>Papilionoideae</taxon>
        <taxon>50 kb inversion clade</taxon>
        <taxon>dalbergioids sensu lato</taxon>
        <taxon>Dalbergieae</taxon>
        <taxon>Pterocarpus clade</taxon>
        <taxon>Arachis</taxon>
    </lineage>
</organism>
<gene>
    <name evidence="3" type="primary">LOC107483762</name>
</gene>
<evidence type="ECO:0000256" key="1">
    <source>
        <dbReference type="SAM" id="MobiDB-lite"/>
    </source>
</evidence>
<dbReference type="Proteomes" id="UP000515211">
    <property type="component" value="Chromosome 4"/>
</dbReference>
<dbReference type="AlphaFoldDB" id="A0A6P4D1I0"/>
<evidence type="ECO:0000313" key="3">
    <source>
        <dbReference type="RefSeq" id="XP_015959865.1"/>
    </source>
</evidence>
<feature type="compositionally biased region" description="Basic and acidic residues" evidence="1">
    <location>
        <begin position="14"/>
        <end position="23"/>
    </location>
</feature>
<dbReference type="RefSeq" id="XP_015959865.1">
    <property type="nucleotide sequence ID" value="XM_016104379.1"/>
</dbReference>
<feature type="region of interest" description="Disordered" evidence="1">
    <location>
        <begin position="1"/>
        <end position="35"/>
    </location>
</feature>
<accession>A0A6P4D1I0</accession>
<dbReference type="KEGG" id="adu:107483762"/>
<keyword evidence="2" id="KW-1185">Reference proteome</keyword>
<reference evidence="2" key="1">
    <citation type="journal article" date="2016" name="Nat. Genet.">
        <title>The genome sequences of Arachis duranensis and Arachis ipaensis, the diploid ancestors of cultivated peanut.</title>
        <authorList>
            <person name="Bertioli D.J."/>
            <person name="Cannon S.B."/>
            <person name="Froenicke L."/>
            <person name="Huang G."/>
            <person name="Farmer A.D."/>
            <person name="Cannon E.K."/>
            <person name="Liu X."/>
            <person name="Gao D."/>
            <person name="Clevenger J."/>
            <person name="Dash S."/>
            <person name="Ren L."/>
            <person name="Moretzsohn M.C."/>
            <person name="Shirasawa K."/>
            <person name="Huang W."/>
            <person name="Vidigal B."/>
            <person name="Abernathy B."/>
            <person name="Chu Y."/>
            <person name="Niederhuth C.E."/>
            <person name="Umale P."/>
            <person name="Araujo A.C."/>
            <person name="Kozik A."/>
            <person name="Kim K.D."/>
            <person name="Burow M.D."/>
            <person name="Varshney R.K."/>
            <person name="Wang X."/>
            <person name="Zhang X."/>
            <person name="Barkley N."/>
            <person name="Guimaraes P.M."/>
            <person name="Isobe S."/>
            <person name="Guo B."/>
            <person name="Liao B."/>
            <person name="Stalker H.T."/>
            <person name="Schmitz R.J."/>
            <person name="Scheffler B.E."/>
            <person name="Leal-Bertioli S.C."/>
            <person name="Xun X."/>
            <person name="Jackson S.A."/>
            <person name="Michelmore R."/>
            <person name="Ozias-Akins P."/>
        </authorList>
    </citation>
    <scope>NUCLEOTIDE SEQUENCE [LARGE SCALE GENOMIC DNA]</scope>
    <source>
        <strain evidence="2">cv. V14167</strain>
    </source>
</reference>
<proteinExistence type="predicted"/>
<evidence type="ECO:0000313" key="2">
    <source>
        <dbReference type="Proteomes" id="UP000515211"/>
    </source>
</evidence>
<reference evidence="3" key="2">
    <citation type="submission" date="2025-08" db="UniProtKB">
        <authorList>
            <consortium name="RefSeq"/>
        </authorList>
    </citation>
    <scope>IDENTIFICATION</scope>
    <source>
        <tissue evidence="3">Whole plant</tissue>
    </source>
</reference>
<feature type="compositionally biased region" description="Basic and acidic residues" evidence="1">
    <location>
        <begin position="55"/>
        <end position="81"/>
    </location>
</feature>
<feature type="region of interest" description="Disordered" evidence="1">
    <location>
        <begin position="55"/>
        <end position="88"/>
    </location>
</feature>
<dbReference type="PANTHER" id="PTHR33067:SF9">
    <property type="entry name" value="RNA-DIRECTED DNA POLYMERASE"/>
    <property type="match status" value="1"/>
</dbReference>
<dbReference type="PANTHER" id="PTHR33067">
    <property type="entry name" value="RNA-DIRECTED DNA POLYMERASE-RELATED"/>
    <property type="match status" value="1"/>
</dbReference>
<dbReference type="GeneID" id="107483762"/>
<dbReference type="Gene3D" id="2.40.70.10">
    <property type="entry name" value="Acid Proteases"/>
    <property type="match status" value="1"/>
</dbReference>
<protein>
    <submittedName>
        <fullName evidence="3">Uncharacterized protein LOC107483762</fullName>
    </submittedName>
</protein>
<dbReference type="InterPro" id="IPR021109">
    <property type="entry name" value="Peptidase_aspartic_dom_sf"/>
</dbReference>
<sequence length="368" mass="42547">MRNLERQMGQMAKHITEIGEKRALPSTTEDNPRDIGKAIKWEECKAITLRSEKKVETEAITQEEHNKEGLKEEVKEQKQEQETSIQSDKSTKKVVVKVYHRMLPYPQRFKGENKEKQYSKFLEILKTLHINIPFIEALEQMPLYAKFIKELLTKKISLKEGQTVVMTRECSAIIQRGLPRKRKDPGSFQIPCTIGNMMIERAFCDLGASINLMPLSLMRKLQIHELKPIKIALQMVDKSIQQALGVVENVLVKVDKFFLPVEFVILDIDEDDNTLIILGRPFLATARALIDVEKGELMLRVHEEHIVFHVFKNFQDSTQEEECIKIDSIDPNLKEAPNETLPIHLSSCWKGKEEVEVVQQAQRIEEHE</sequence>
<name>A0A6P4D1I0_ARADU</name>